<protein>
    <submittedName>
        <fullName evidence="1">Uncharacterized protein</fullName>
    </submittedName>
</protein>
<evidence type="ECO:0000313" key="1">
    <source>
        <dbReference type="EMBL" id="HIQ60646.1"/>
    </source>
</evidence>
<accession>A0A9D0YSR4</accession>
<evidence type="ECO:0000313" key="2">
    <source>
        <dbReference type="Proteomes" id="UP000886879"/>
    </source>
</evidence>
<sequence length="110" mass="12123">MEEYTVYVQVNPGSCVVALTSSALLTHTEGWVEVERGPGDRCHHPQSNYLPLPLYTDEGVPRYKLVDGTIVERTIEELEADLAGMVEPVTPLEQLRADVDFLAALQGVVL</sequence>
<organism evidence="1 2">
    <name type="scientific">Candidatus Enterenecus faecium</name>
    <dbReference type="NCBI Taxonomy" id="2840780"/>
    <lineage>
        <taxon>Bacteria</taxon>
        <taxon>Bacillati</taxon>
        <taxon>Bacillota</taxon>
        <taxon>Clostridia</taxon>
        <taxon>Eubacteriales</taxon>
        <taxon>Candidatus Enterenecus</taxon>
    </lineage>
</organism>
<name>A0A9D0YSR4_9FIRM</name>
<dbReference type="AlphaFoldDB" id="A0A9D0YSR4"/>
<reference evidence="1" key="1">
    <citation type="submission" date="2020-10" db="EMBL/GenBank/DDBJ databases">
        <authorList>
            <person name="Gilroy R."/>
        </authorList>
    </citation>
    <scope>NUCLEOTIDE SEQUENCE</scope>
    <source>
        <strain evidence="1">ChiGjej2B2-12916</strain>
    </source>
</reference>
<gene>
    <name evidence="1" type="ORF">IAD31_03500</name>
</gene>
<dbReference type="Proteomes" id="UP000886879">
    <property type="component" value="Unassembled WGS sequence"/>
</dbReference>
<proteinExistence type="predicted"/>
<comment type="caution">
    <text evidence="1">The sequence shown here is derived from an EMBL/GenBank/DDBJ whole genome shotgun (WGS) entry which is preliminary data.</text>
</comment>
<dbReference type="EMBL" id="DVFO01000033">
    <property type="protein sequence ID" value="HIQ60646.1"/>
    <property type="molecule type" value="Genomic_DNA"/>
</dbReference>
<reference evidence="1" key="2">
    <citation type="journal article" date="2021" name="PeerJ">
        <title>Extensive microbial diversity within the chicken gut microbiome revealed by metagenomics and culture.</title>
        <authorList>
            <person name="Gilroy R."/>
            <person name="Ravi A."/>
            <person name="Getino M."/>
            <person name="Pursley I."/>
            <person name="Horton D.L."/>
            <person name="Alikhan N.F."/>
            <person name="Baker D."/>
            <person name="Gharbi K."/>
            <person name="Hall N."/>
            <person name="Watson M."/>
            <person name="Adriaenssens E.M."/>
            <person name="Foster-Nyarko E."/>
            <person name="Jarju S."/>
            <person name="Secka A."/>
            <person name="Antonio M."/>
            <person name="Oren A."/>
            <person name="Chaudhuri R.R."/>
            <person name="La Ragione R."/>
            <person name="Hildebrand F."/>
            <person name="Pallen M.J."/>
        </authorList>
    </citation>
    <scope>NUCLEOTIDE SEQUENCE</scope>
    <source>
        <strain evidence="1">ChiGjej2B2-12916</strain>
    </source>
</reference>